<dbReference type="InterPro" id="IPR006530">
    <property type="entry name" value="YD"/>
</dbReference>
<dbReference type="NCBIfam" id="TIGR01643">
    <property type="entry name" value="YD_repeat_2x"/>
    <property type="match status" value="1"/>
</dbReference>
<organism evidence="1 2">
    <name type="scientific">Microvirgula aerodenitrificans</name>
    <dbReference type="NCBI Taxonomy" id="57480"/>
    <lineage>
        <taxon>Bacteria</taxon>
        <taxon>Pseudomonadati</taxon>
        <taxon>Pseudomonadota</taxon>
        <taxon>Betaproteobacteria</taxon>
        <taxon>Neisseriales</taxon>
        <taxon>Aquaspirillaceae</taxon>
        <taxon>Microvirgula</taxon>
    </lineage>
</organism>
<keyword evidence="2" id="KW-1185">Reference proteome</keyword>
<accession>A0A2S0PCN1</accession>
<evidence type="ECO:0000313" key="1">
    <source>
        <dbReference type="EMBL" id="AVY95139.1"/>
    </source>
</evidence>
<gene>
    <name evidence="1" type="ORF">DAI18_14620</name>
</gene>
<dbReference type="STRING" id="1122240.GCA_000620105_03611"/>
<dbReference type="RefSeq" id="WP_107889770.1">
    <property type="nucleotide sequence ID" value="NZ_CP028519.1"/>
</dbReference>
<name>A0A2S0PCN1_9NEIS</name>
<proteinExistence type="predicted"/>
<dbReference type="AlphaFoldDB" id="A0A2S0PCN1"/>
<dbReference type="Proteomes" id="UP000244173">
    <property type="component" value="Chromosome"/>
</dbReference>
<protein>
    <recommendedName>
        <fullName evidence="3">RHS repeat protein</fullName>
    </recommendedName>
</protein>
<evidence type="ECO:0000313" key="2">
    <source>
        <dbReference type="Proteomes" id="UP000244173"/>
    </source>
</evidence>
<dbReference type="OrthoDB" id="8579288at2"/>
<dbReference type="KEGG" id="maer:DAI18_14620"/>
<evidence type="ECO:0008006" key="3">
    <source>
        <dbReference type="Google" id="ProtNLM"/>
    </source>
</evidence>
<dbReference type="Gene3D" id="2.180.10.10">
    <property type="entry name" value="RHS repeat-associated core"/>
    <property type="match status" value="1"/>
</dbReference>
<dbReference type="EMBL" id="CP028519">
    <property type="protein sequence ID" value="AVY95139.1"/>
    <property type="molecule type" value="Genomic_DNA"/>
</dbReference>
<reference evidence="1 2" key="1">
    <citation type="submission" date="2018-04" db="EMBL/GenBank/DDBJ databases">
        <title>Denitrifier Microvirgula.</title>
        <authorList>
            <person name="Anderson E."/>
            <person name="Jang J."/>
            <person name="Ishii S."/>
        </authorList>
    </citation>
    <scope>NUCLEOTIDE SEQUENCE [LARGE SCALE GENOMIC DNA]</scope>
    <source>
        <strain evidence="1 2">BE2.4</strain>
    </source>
</reference>
<sequence length="643" mass="72139">MYSIAYGTHNTSFLRIDSWQSFVDYCQRDTVRYLTLPSPDGLGKAVPATSSITRSICSRIGQPAKNRTITYQYGEKNYLGYPDVTIWNDSTDNLEGLPDSFSYQTTETIGDPARPALVTTRTYNKFYLLVHSTPRGPSPLRIKDHAYTYPLTPNAGIDAQPPAFTLYTKDEQTCTTQTGQTSRQTSQSTVREYDDYENLTRVCPPSGMTEWNTYYPAAGEMTEDGTILCPADLYGFVKYLKNQVISSGSNADAVPKKIWQYTYSQMQDTNLVQINEEQYFMQPALPPVTRLTALKKTAYLYDNAGRPTQITSSMARITAPNTPPSYLPTTTCFTYTESSADSTSTIAKETTGYDSSTVKKTESLTQAFITAETLSVIDTNGIVSCFEYDAQGRVTRSTRAKGTENEITTLATFQPMSNRSLTKKTSSQFTEVTVTDDLGNPSEVFWTLPASSTHAGMSYKICSYAYNDLDQVITENEYDYIQQTTSKIIIPPDITQTTKFEWNVYGEPVSRQNPDTSTVSYVYDAHSRNDYPASIAVTYYPGGSTTLSYYNAIDQLCLQETYASHARKKPDTAQEFSYDPFMRESKSTLSGQETFTYEYDAFDRLIVKNGSASGKQSFFYARTAPPPGFRHRCRRYGHGRKKS</sequence>